<dbReference type="RefSeq" id="WP_201659754.1">
    <property type="nucleotide sequence ID" value="NZ_JAEQNC010000008.1"/>
</dbReference>
<proteinExistence type="predicted"/>
<dbReference type="InterPro" id="IPR000524">
    <property type="entry name" value="Tscrpt_reg_HTH_GntR"/>
</dbReference>
<keyword evidence="2" id="KW-0238">DNA-binding</keyword>
<comment type="caution">
    <text evidence="5">The sequence shown here is derived from an EMBL/GenBank/DDBJ whole genome shotgun (WGS) entry which is preliminary data.</text>
</comment>
<dbReference type="Gene3D" id="1.10.10.10">
    <property type="entry name" value="Winged helix-like DNA-binding domain superfamily/Winged helix DNA-binding domain"/>
    <property type="match status" value="1"/>
</dbReference>
<dbReference type="SUPFAM" id="SSF48008">
    <property type="entry name" value="GntR ligand-binding domain-like"/>
    <property type="match status" value="1"/>
</dbReference>
<evidence type="ECO:0000256" key="3">
    <source>
        <dbReference type="ARBA" id="ARBA00023163"/>
    </source>
</evidence>
<dbReference type="PANTHER" id="PTHR43537:SF49">
    <property type="entry name" value="TRANSCRIPTIONAL REGULATORY PROTEIN"/>
    <property type="match status" value="1"/>
</dbReference>
<dbReference type="PROSITE" id="PS50949">
    <property type="entry name" value="HTH_GNTR"/>
    <property type="match status" value="1"/>
</dbReference>
<dbReference type="CDD" id="cd07377">
    <property type="entry name" value="WHTH_GntR"/>
    <property type="match status" value="1"/>
</dbReference>
<dbReference type="EMBL" id="JAEQNC010000008">
    <property type="protein sequence ID" value="MBL0373371.1"/>
    <property type="molecule type" value="Genomic_DNA"/>
</dbReference>
<organism evidence="5 6">
    <name type="scientific">Rhizobium setariae</name>
    <dbReference type="NCBI Taxonomy" id="2801340"/>
    <lineage>
        <taxon>Bacteria</taxon>
        <taxon>Pseudomonadati</taxon>
        <taxon>Pseudomonadota</taxon>
        <taxon>Alphaproteobacteria</taxon>
        <taxon>Hyphomicrobiales</taxon>
        <taxon>Rhizobiaceae</taxon>
        <taxon>Rhizobium/Agrobacterium group</taxon>
        <taxon>Rhizobium</taxon>
    </lineage>
</organism>
<dbReference type="PANTHER" id="PTHR43537">
    <property type="entry name" value="TRANSCRIPTIONAL REGULATOR, GNTR FAMILY"/>
    <property type="match status" value="1"/>
</dbReference>
<evidence type="ECO:0000256" key="2">
    <source>
        <dbReference type="ARBA" id="ARBA00023125"/>
    </source>
</evidence>
<evidence type="ECO:0000313" key="6">
    <source>
        <dbReference type="Proteomes" id="UP000633219"/>
    </source>
</evidence>
<dbReference type="InterPro" id="IPR011711">
    <property type="entry name" value="GntR_C"/>
</dbReference>
<gene>
    <name evidence="5" type="ORF">JJB09_15135</name>
</gene>
<keyword evidence="6" id="KW-1185">Reference proteome</keyword>
<dbReference type="Pfam" id="PF00392">
    <property type="entry name" value="GntR"/>
    <property type="match status" value="1"/>
</dbReference>
<dbReference type="Pfam" id="PF07729">
    <property type="entry name" value="FCD"/>
    <property type="match status" value="1"/>
</dbReference>
<keyword evidence="3" id="KW-0804">Transcription</keyword>
<keyword evidence="1" id="KW-0805">Transcription regulation</keyword>
<feature type="domain" description="HTH gntR-type" evidence="4">
    <location>
        <begin position="7"/>
        <end position="74"/>
    </location>
</feature>
<protein>
    <submittedName>
        <fullName evidence="5">GntR family transcriptional regulator</fullName>
    </submittedName>
</protein>
<accession>A0A937CN39</accession>
<dbReference type="InterPro" id="IPR036390">
    <property type="entry name" value="WH_DNA-bd_sf"/>
</dbReference>
<dbReference type="SMART" id="SM00345">
    <property type="entry name" value="HTH_GNTR"/>
    <property type="match status" value="1"/>
</dbReference>
<dbReference type="Gene3D" id="1.20.120.530">
    <property type="entry name" value="GntR ligand-binding domain-like"/>
    <property type="match status" value="1"/>
</dbReference>
<dbReference type="GO" id="GO:0003700">
    <property type="term" value="F:DNA-binding transcription factor activity"/>
    <property type="evidence" value="ECO:0007669"/>
    <property type="project" value="InterPro"/>
</dbReference>
<dbReference type="Proteomes" id="UP000633219">
    <property type="component" value="Unassembled WGS sequence"/>
</dbReference>
<name>A0A937CN39_9HYPH</name>
<dbReference type="SMART" id="SM00895">
    <property type="entry name" value="FCD"/>
    <property type="match status" value="1"/>
</dbReference>
<evidence type="ECO:0000313" key="5">
    <source>
        <dbReference type="EMBL" id="MBL0373371.1"/>
    </source>
</evidence>
<reference evidence="5" key="1">
    <citation type="submission" date="2021-01" db="EMBL/GenBank/DDBJ databases">
        <title>Rhizobium sp. strain KVB221 16S ribosomal RNA gene Genome sequencing and assembly.</title>
        <authorList>
            <person name="Kang M."/>
        </authorList>
    </citation>
    <scope>NUCLEOTIDE SEQUENCE</scope>
    <source>
        <strain evidence="5">KVB221</strain>
    </source>
</reference>
<dbReference type="GO" id="GO:0003677">
    <property type="term" value="F:DNA binding"/>
    <property type="evidence" value="ECO:0007669"/>
    <property type="project" value="UniProtKB-KW"/>
</dbReference>
<sequence>MNIATEDTIANRISRVLADRIITGVLEPGSKLRQDHIAEEFGASHVPVREAFRRLEAQGLAVSEARRGVRVASFSLAEVQEVARMRSVLEGLALRHAAPHLTPFILDKADAAMVAGDDAADIRSWDESNRLFHRLLLVPCEMPRLLAAIDDLHMVGSRFLFATWRSGWEPRVDADHHAILDYLRKGKVDQAVVVLERHVQRIGQKPIQYASGATHAAFAIEG</sequence>
<evidence type="ECO:0000256" key="1">
    <source>
        <dbReference type="ARBA" id="ARBA00023015"/>
    </source>
</evidence>
<dbReference type="InterPro" id="IPR008920">
    <property type="entry name" value="TF_FadR/GntR_C"/>
</dbReference>
<evidence type="ECO:0000259" key="4">
    <source>
        <dbReference type="PROSITE" id="PS50949"/>
    </source>
</evidence>
<dbReference type="AlphaFoldDB" id="A0A937CN39"/>
<dbReference type="SUPFAM" id="SSF46785">
    <property type="entry name" value="Winged helix' DNA-binding domain"/>
    <property type="match status" value="1"/>
</dbReference>
<dbReference type="InterPro" id="IPR036388">
    <property type="entry name" value="WH-like_DNA-bd_sf"/>
</dbReference>